<protein>
    <submittedName>
        <fullName evidence="2">Uncharacterized protein</fullName>
    </submittedName>
</protein>
<keyword evidence="3" id="KW-1185">Reference proteome</keyword>
<feature type="transmembrane region" description="Helical" evidence="1">
    <location>
        <begin position="30"/>
        <end position="49"/>
    </location>
</feature>
<dbReference type="SUPFAM" id="SSF53613">
    <property type="entry name" value="Ribokinase-like"/>
    <property type="match status" value="1"/>
</dbReference>
<name>A0A371HSQ1_MUCPR</name>
<keyword evidence="1" id="KW-1133">Transmembrane helix</keyword>
<proteinExistence type="predicted"/>
<keyword evidence="1" id="KW-0472">Membrane</keyword>
<dbReference type="OrthoDB" id="204058at2759"/>
<dbReference type="Gene3D" id="3.40.1190.20">
    <property type="match status" value="1"/>
</dbReference>
<dbReference type="PANTHER" id="PTHR42774:SF15">
    <property type="entry name" value="PFKB FAMILY CARBOHYDRATE KINASE"/>
    <property type="match status" value="1"/>
</dbReference>
<evidence type="ECO:0000256" key="1">
    <source>
        <dbReference type="SAM" id="Phobius"/>
    </source>
</evidence>
<sequence>MSYLNGKGEDYHHLWHGSCSTTSLFLSRHIVLGYGMIVVEFLATLNKYLKSDDKVRSSSLKIEGAGNADNTLTYAAQLGLKLQLILKVADDVHIVALFLVLAMIFDGSLVQMFGELEIAIKKKYAFDILEETNLLNFKYVDTPMDLNVKLLPNQGSPYLIQKDTGDWQLIYGL</sequence>
<feature type="non-terminal residue" evidence="2">
    <location>
        <position position="1"/>
    </location>
</feature>
<comment type="caution">
    <text evidence="2">The sequence shown here is derived from an EMBL/GenBank/DDBJ whole genome shotgun (WGS) entry which is preliminary data.</text>
</comment>
<dbReference type="InterPro" id="IPR029056">
    <property type="entry name" value="Ribokinase-like"/>
</dbReference>
<dbReference type="PANTHER" id="PTHR42774">
    <property type="entry name" value="PHOSPHOTRANSFERASE SYSTEM TRANSPORT PROTEIN"/>
    <property type="match status" value="1"/>
</dbReference>
<dbReference type="EMBL" id="QJKJ01001809">
    <property type="protein sequence ID" value="RDY05809.1"/>
    <property type="molecule type" value="Genomic_DNA"/>
</dbReference>
<gene>
    <name evidence="2" type="ORF">CR513_10305</name>
</gene>
<accession>A0A371HSQ1</accession>
<evidence type="ECO:0000313" key="2">
    <source>
        <dbReference type="EMBL" id="RDY05809.1"/>
    </source>
</evidence>
<feature type="transmembrane region" description="Helical" evidence="1">
    <location>
        <begin position="92"/>
        <end position="113"/>
    </location>
</feature>
<dbReference type="AlphaFoldDB" id="A0A371HSQ1"/>
<organism evidence="2 3">
    <name type="scientific">Mucuna pruriens</name>
    <name type="common">Velvet bean</name>
    <name type="synonym">Dolichos pruriens</name>
    <dbReference type="NCBI Taxonomy" id="157652"/>
    <lineage>
        <taxon>Eukaryota</taxon>
        <taxon>Viridiplantae</taxon>
        <taxon>Streptophyta</taxon>
        <taxon>Embryophyta</taxon>
        <taxon>Tracheophyta</taxon>
        <taxon>Spermatophyta</taxon>
        <taxon>Magnoliopsida</taxon>
        <taxon>eudicotyledons</taxon>
        <taxon>Gunneridae</taxon>
        <taxon>Pentapetalae</taxon>
        <taxon>rosids</taxon>
        <taxon>fabids</taxon>
        <taxon>Fabales</taxon>
        <taxon>Fabaceae</taxon>
        <taxon>Papilionoideae</taxon>
        <taxon>50 kb inversion clade</taxon>
        <taxon>NPAAA clade</taxon>
        <taxon>indigoferoid/millettioid clade</taxon>
        <taxon>Phaseoleae</taxon>
        <taxon>Mucuna</taxon>
    </lineage>
</organism>
<evidence type="ECO:0000313" key="3">
    <source>
        <dbReference type="Proteomes" id="UP000257109"/>
    </source>
</evidence>
<reference evidence="2" key="1">
    <citation type="submission" date="2018-05" db="EMBL/GenBank/DDBJ databases">
        <title>Draft genome of Mucuna pruriens seed.</title>
        <authorList>
            <person name="Nnadi N.E."/>
            <person name="Vos R."/>
            <person name="Hasami M.H."/>
            <person name="Devisetty U.K."/>
            <person name="Aguiy J.C."/>
        </authorList>
    </citation>
    <scope>NUCLEOTIDE SEQUENCE [LARGE SCALE GENOMIC DNA]</scope>
    <source>
        <strain evidence="2">JCA_2017</strain>
    </source>
</reference>
<dbReference type="InterPro" id="IPR052562">
    <property type="entry name" value="Ketohexokinase-related"/>
</dbReference>
<dbReference type="Proteomes" id="UP000257109">
    <property type="component" value="Unassembled WGS sequence"/>
</dbReference>
<keyword evidence="1" id="KW-0812">Transmembrane</keyword>